<dbReference type="Pfam" id="PF03133">
    <property type="entry name" value="TTL"/>
    <property type="match status" value="2"/>
</dbReference>
<dbReference type="GO" id="GO:0016874">
    <property type="term" value="F:ligase activity"/>
    <property type="evidence" value="ECO:0007669"/>
    <property type="project" value="UniProtKB-KW"/>
</dbReference>
<organism evidence="7 8">
    <name type="scientific">Blattamonas nauphoetae</name>
    <dbReference type="NCBI Taxonomy" id="2049346"/>
    <lineage>
        <taxon>Eukaryota</taxon>
        <taxon>Metamonada</taxon>
        <taxon>Preaxostyla</taxon>
        <taxon>Oxymonadida</taxon>
        <taxon>Blattamonas</taxon>
    </lineage>
</organism>
<evidence type="ECO:0000256" key="3">
    <source>
        <dbReference type="ARBA" id="ARBA00022741"/>
    </source>
</evidence>
<evidence type="ECO:0000256" key="2">
    <source>
        <dbReference type="ARBA" id="ARBA00022598"/>
    </source>
</evidence>
<feature type="compositionally biased region" description="Low complexity" evidence="6">
    <location>
        <begin position="186"/>
        <end position="195"/>
    </location>
</feature>
<feature type="compositionally biased region" description="Basic and acidic residues" evidence="6">
    <location>
        <begin position="78"/>
        <end position="113"/>
    </location>
</feature>
<dbReference type="Proteomes" id="UP001281761">
    <property type="component" value="Unassembled WGS sequence"/>
</dbReference>
<evidence type="ECO:0000256" key="1">
    <source>
        <dbReference type="ARBA" id="ARBA00006820"/>
    </source>
</evidence>
<gene>
    <name evidence="7" type="ORF">BLNAU_13477</name>
</gene>
<keyword evidence="8" id="KW-1185">Reference proteome</keyword>
<dbReference type="Gene3D" id="3.30.470.20">
    <property type="entry name" value="ATP-grasp fold, B domain"/>
    <property type="match status" value="1"/>
</dbReference>
<comment type="caution">
    <text evidence="7">The sequence shown here is derived from an EMBL/GenBank/DDBJ whole genome shotgun (WGS) entry which is preliminary data.</text>
</comment>
<feature type="compositionally biased region" description="Low complexity" evidence="6">
    <location>
        <begin position="661"/>
        <end position="672"/>
    </location>
</feature>
<name>A0ABQ9XGL1_9EUKA</name>
<keyword evidence="4" id="KW-0067">ATP-binding</keyword>
<dbReference type="SUPFAM" id="SSF56059">
    <property type="entry name" value="Glutathione synthetase ATP-binding domain-like"/>
    <property type="match status" value="1"/>
</dbReference>
<sequence length="877" mass="96223">MKDCDEGPLNPRPLVVLPTQTEKQEEANAQIEHHSRPDTNDDAKREERMVDDEAKPEVDEIGEDVSIEKAAFEMVGDQVEHTEPDEHIANSGKIEEKEPDTICFEKESLRECSDPQQTERNTPAVEGHTSPKEGHTNERTTKGADHWPIIAHPEPSKQHERAPSPGISPLPIIQTVSPSLPPQTPSPLQSRRSSLPSPPPSLQPTSIPSFSPPPFPFVPRSFESMASLFPTSSSSLPPSSVMTFLPPHSYAQSFLLHLLSLPPPSPLSPAILFVPKTTSFIANASSSSPSLVLSARVLHLSSGKGDLQPVFISACQILSQRAEKNAGILARWKMAREKQRKEMDESGTSSDSLSSSFADADALLADLVLPFVLVDGDADVSVSSWTGSVPRFGFDVWWSWARDYLPSSGECEGTSGVTVGFASEKKGRGGNQSTSEQVSVKSLSRLVCSSTLCPPPPPLLCQFINHFPDARELTRKDRLVRLARKHKKLDALIPTTFILPTEFKMFLSHFSSEPLPTAESSFASFLNEMHHKSSLPPSSHVAYKTAVRTGRAAASELRVQEMMGEMWMYKPSALSRGRGICLISHPLQLPLHSSGIVQRFVASPLLCAGFKFDLRMYALLIRKDASAPLECLVYRDGFVRLCTSPYSLQPPPTDDSSKHSSPALNPNTTPLLPSLPPPLTSVWFRQTHLTNSSIQSSFDLPSNFPRDPRGDGHSKLSLLSFASMLPTLGLSFFSPDNTEHPVTASFSDLWREIVASLTTLFSSSSSLLTTPNTFELFGVDLLLDESLLAWVVEVNSSPSLKIESDLDSVVKGELVADVLAALPQFNINRRDLVRILSGEREGIGVKTKKDFDDYAKRCIQELPPKGADLSKWEVLQL</sequence>
<dbReference type="PANTHER" id="PTHR12241:SF39">
    <property type="entry name" value="TUBULIN POLYGLUTAMYLASE TTLL9-RELATED"/>
    <property type="match status" value="1"/>
</dbReference>
<accession>A0ABQ9XGL1</accession>
<evidence type="ECO:0000256" key="5">
    <source>
        <dbReference type="ARBA" id="ARBA00030445"/>
    </source>
</evidence>
<feature type="region of interest" description="Disordered" evidence="6">
    <location>
        <begin position="77"/>
        <end position="210"/>
    </location>
</feature>
<keyword evidence="2 7" id="KW-0436">Ligase</keyword>
<keyword evidence="3" id="KW-0547">Nucleotide-binding</keyword>
<dbReference type="PANTHER" id="PTHR12241">
    <property type="entry name" value="TUBULIN POLYGLUTAMYLASE"/>
    <property type="match status" value="1"/>
</dbReference>
<dbReference type="PROSITE" id="PS51221">
    <property type="entry name" value="TTL"/>
    <property type="match status" value="1"/>
</dbReference>
<dbReference type="EMBL" id="JARBJD010000116">
    <property type="protein sequence ID" value="KAK2951593.1"/>
    <property type="molecule type" value="Genomic_DNA"/>
</dbReference>
<evidence type="ECO:0000313" key="7">
    <source>
        <dbReference type="EMBL" id="KAK2951593.1"/>
    </source>
</evidence>
<protein>
    <recommendedName>
        <fullName evidence="5">Tubulin--tyrosine ligase-like protein 9</fullName>
    </recommendedName>
</protein>
<dbReference type="InterPro" id="IPR004344">
    <property type="entry name" value="TTL/TTLL_fam"/>
</dbReference>
<evidence type="ECO:0000256" key="6">
    <source>
        <dbReference type="SAM" id="MobiDB-lite"/>
    </source>
</evidence>
<evidence type="ECO:0000256" key="4">
    <source>
        <dbReference type="ARBA" id="ARBA00022840"/>
    </source>
</evidence>
<proteinExistence type="inferred from homology"/>
<feature type="region of interest" description="Disordered" evidence="6">
    <location>
        <begin position="1"/>
        <end position="64"/>
    </location>
</feature>
<evidence type="ECO:0000313" key="8">
    <source>
        <dbReference type="Proteomes" id="UP001281761"/>
    </source>
</evidence>
<reference evidence="7 8" key="1">
    <citation type="journal article" date="2022" name="bioRxiv">
        <title>Genomics of Preaxostyla Flagellates Illuminates Evolutionary Transitions and the Path Towards Mitochondrial Loss.</title>
        <authorList>
            <person name="Novak L.V.F."/>
            <person name="Treitli S.C."/>
            <person name="Pyrih J."/>
            <person name="Halakuc P."/>
            <person name="Pipaliya S.V."/>
            <person name="Vacek V."/>
            <person name="Brzon O."/>
            <person name="Soukal P."/>
            <person name="Eme L."/>
            <person name="Dacks J.B."/>
            <person name="Karnkowska A."/>
            <person name="Elias M."/>
            <person name="Hampl V."/>
        </authorList>
    </citation>
    <scope>NUCLEOTIDE SEQUENCE [LARGE SCALE GENOMIC DNA]</scope>
    <source>
        <strain evidence="7">NAU3</strain>
        <tissue evidence="7">Gut</tissue>
    </source>
</reference>
<feature type="compositionally biased region" description="Basic and acidic residues" evidence="6">
    <location>
        <begin position="129"/>
        <end position="145"/>
    </location>
</feature>
<feature type="compositionally biased region" description="Basic and acidic residues" evidence="6">
    <location>
        <begin position="22"/>
        <end position="58"/>
    </location>
</feature>
<feature type="region of interest" description="Disordered" evidence="6">
    <location>
        <begin position="649"/>
        <end position="673"/>
    </location>
</feature>
<comment type="similarity">
    <text evidence="1">Belongs to the tubulin--tyrosine ligase family.</text>
</comment>